<dbReference type="PANTHER" id="PTHR23132:SF23">
    <property type="entry name" value="D-ALANINE--D-ALANINE LIGASE B"/>
    <property type="match status" value="1"/>
</dbReference>
<evidence type="ECO:0000256" key="11">
    <source>
        <dbReference type="ARBA" id="ARBA00022842"/>
    </source>
</evidence>
<gene>
    <name evidence="18 23" type="primary">ddl</name>
    <name evidence="23" type="ORF">XPG1_0682</name>
</gene>
<dbReference type="HAMAP" id="MF_00047">
    <property type="entry name" value="Dala_Dala_lig"/>
    <property type="match status" value="1"/>
</dbReference>
<evidence type="ECO:0000256" key="16">
    <source>
        <dbReference type="ARBA" id="ARBA00047614"/>
    </source>
</evidence>
<evidence type="ECO:0000256" key="2">
    <source>
        <dbReference type="ARBA" id="ARBA00003921"/>
    </source>
</evidence>
<dbReference type="Gene3D" id="3.30.470.20">
    <property type="entry name" value="ATP-grasp fold, B domain"/>
    <property type="match status" value="1"/>
</dbReference>
<dbReference type="PROSITE" id="PS50975">
    <property type="entry name" value="ATP_GRASP"/>
    <property type="match status" value="1"/>
</dbReference>
<dbReference type="InterPro" id="IPR005905">
    <property type="entry name" value="D_ala_D_ala"/>
</dbReference>
<comment type="catalytic activity">
    <reaction evidence="16 18">
        <text>2 D-alanine + ATP = D-alanyl-D-alanine + ADP + phosphate + H(+)</text>
        <dbReference type="Rhea" id="RHEA:11224"/>
        <dbReference type="ChEBI" id="CHEBI:15378"/>
        <dbReference type="ChEBI" id="CHEBI:30616"/>
        <dbReference type="ChEBI" id="CHEBI:43474"/>
        <dbReference type="ChEBI" id="CHEBI:57416"/>
        <dbReference type="ChEBI" id="CHEBI:57822"/>
        <dbReference type="ChEBI" id="CHEBI:456216"/>
        <dbReference type="EC" id="6.3.2.4"/>
    </reaction>
</comment>
<keyword evidence="10 21" id="KW-0067">ATP-binding</keyword>
<feature type="binding site" evidence="20">
    <location>
        <position position="270"/>
    </location>
    <ligand>
        <name>Mg(2+)</name>
        <dbReference type="ChEBI" id="CHEBI:18420"/>
        <label>2</label>
    </ligand>
</feature>
<evidence type="ECO:0000256" key="14">
    <source>
        <dbReference type="ARBA" id="ARBA00023211"/>
    </source>
</evidence>
<evidence type="ECO:0000313" key="23">
    <source>
        <dbReference type="EMBL" id="CDG20337.1"/>
    </source>
</evidence>
<feature type="active site" evidence="19">
    <location>
        <position position="150"/>
    </location>
</feature>
<feature type="active site" evidence="19">
    <location>
        <position position="15"/>
    </location>
</feature>
<feature type="active site" evidence="19">
    <location>
        <position position="281"/>
    </location>
</feature>
<dbReference type="GO" id="GO:0008360">
    <property type="term" value="P:regulation of cell shape"/>
    <property type="evidence" value="ECO:0007669"/>
    <property type="project" value="UniProtKB-KW"/>
</dbReference>
<feature type="binding site" evidence="20">
    <location>
        <position position="257"/>
    </location>
    <ligand>
        <name>Mg(2+)</name>
        <dbReference type="ChEBI" id="CHEBI:18420"/>
        <label>1</label>
    </ligand>
</feature>
<feature type="binding site" evidence="20">
    <location>
        <position position="272"/>
    </location>
    <ligand>
        <name>Mg(2+)</name>
        <dbReference type="ChEBI" id="CHEBI:18420"/>
        <label>2</label>
    </ligand>
</feature>
<name>A0A068QZ80_9GAMM</name>
<dbReference type="PIRSF" id="PIRSF039102">
    <property type="entry name" value="Ddl/VanB"/>
    <property type="match status" value="1"/>
</dbReference>
<accession>A0A068QZ80</accession>
<evidence type="ECO:0000256" key="5">
    <source>
        <dbReference type="ARBA" id="ARBA00010871"/>
    </source>
</evidence>
<dbReference type="KEGG" id="xpo:XPG1_0682"/>
<dbReference type="EC" id="6.3.2.4" evidence="18"/>
<evidence type="ECO:0000256" key="9">
    <source>
        <dbReference type="ARBA" id="ARBA00022741"/>
    </source>
</evidence>
<sequence length="306" mass="33499">MVDKVAVLFGGTSAEREVSLQSGRAVLAGLKEAGINAHSVDTKDFDVTKLKEAGFNKVFIALHGRGGEDGTLQALLEFLQLPYTGSGVMASALSMDKLRTKQLWQGAKLPVSPYVVINSQKFEQVNDFQLKEYVQELGLPLMVKPNLEGSSVGMSKVSDYSELRGALALALKYDTDVLIEKWLFGPEYTVGFLGDEALPAIRIQVPDVFYDYEAKYISDQTQYFCPSGLSEEKEQELLAIASKAYKAVGCRGWGRVDIMDDGHGNFYLLEVNTSPGMTSHSLVPIAARQAGINFSQLVVRILELAD</sequence>
<evidence type="ECO:0000256" key="8">
    <source>
        <dbReference type="ARBA" id="ARBA00022723"/>
    </source>
</evidence>
<dbReference type="Pfam" id="PF07478">
    <property type="entry name" value="Dala_Dala_lig_C"/>
    <property type="match status" value="1"/>
</dbReference>
<dbReference type="GO" id="GO:0005524">
    <property type="term" value="F:ATP binding"/>
    <property type="evidence" value="ECO:0007669"/>
    <property type="project" value="UniProtKB-UniRule"/>
</dbReference>
<evidence type="ECO:0000256" key="20">
    <source>
        <dbReference type="PIRSR" id="PIRSR039102-3"/>
    </source>
</evidence>
<evidence type="ECO:0000256" key="19">
    <source>
        <dbReference type="PIRSR" id="PIRSR039102-1"/>
    </source>
</evidence>
<dbReference type="GO" id="GO:0071555">
    <property type="term" value="P:cell wall organization"/>
    <property type="evidence" value="ECO:0007669"/>
    <property type="project" value="UniProtKB-KW"/>
</dbReference>
<evidence type="ECO:0000313" key="24">
    <source>
        <dbReference type="Proteomes" id="UP000032735"/>
    </source>
</evidence>
<keyword evidence="8 20" id="KW-0479">Metal-binding</keyword>
<dbReference type="GO" id="GO:0046872">
    <property type="term" value="F:metal ion binding"/>
    <property type="evidence" value="ECO:0007669"/>
    <property type="project" value="UniProtKB-KW"/>
</dbReference>
<dbReference type="EMBL" id="FO704551">
    <property type="protein sequence ID" value="CDG20337.1"/>
    <property type="molecule type" value="Genomic_DNA"/>
</dbReference>
<dbReference type="GO" id="GO:0009252">
    <property type="term" value="P:peptidoglycan biosynthetic process"/>
    <property type="evidence" value="ECO:0007669"/>
    <property type="project" value="UniProtKB-UniRule"/>
</dbReference>
<dbReference type="GO" id="GO:0005829">
    <property type="term" value="C:cytosol"/>
    <property type="evidence" value="ECO:0007669"/>
    <property type="project" value="UniProtKB-ARBA"/>
</dbReference>
<feature type="binding site" evidence="20">
    <location>
        <position position="270"/>
    </location>
    <ligand>
        <name>Mg(2+)</name>
        <dbReference type="ChEBI" id="CHEBI:18420"/>
        <label>1</label>
    </ligand>
</feature>
<evidence type="ECO:0000256" key="13">
    <source>
        <dbReference type="ARBA" id="ARBA00022984"/>
    </source>
</evidence>
<evidence type="ECO:0000259" key="22">
    <source>
        <dbReference type="PROSITE" id="PS50975"/>
    </source>
</evidence>
<dbReference type="STRING" id="1354304.XPG1_0682"/>
<reference evidence="23 24" key="1">
    <citation type="submission" date="2013-07" db="EMBL/GenBank/DDBJ databases">
        <authorList>
            <person name="Genoscope - CEA"/>
        </authorList>
    </citation>
    <scope>NUCLEOTIDE SEQUENCE [LARGE SCALE GENOMIC DNA]</scope>
    <source>
        <strain evidence="23 24">G6</strain>
    </source>
</reference>
<dbReference type="InterPro" id="IPR000291">
    <property type="entry name" value="D-Ala_lig_Van_CS"/>
</dbReference>
<evidence type="ECO:0000256" key="21">
    <source>
        <dbReference type="PROSITE-ProRule" id="PRU00409"/>
    </source>
</evidence>
<keyword evidence="11 20" id="KW-0460">Magnesium</keyword>
<dbReference type="PANTHER" id="PTHR23132">
    <property type="entry name" value="D-ALANINE--D-ALANINE LIGASE"/>
    <property type="match status" value="1"/>
</dbReference>
<dbReference type="Gene3D" id="3.40.50.20">
    <property type="match status" value="1"/>
</dbReference>
<evidence type="ECO:0000256" key="6">
    <source>
        <dbReference type="ARBA" id="ARBA00022490"/>
    </source>
</evidence>
<evidence type="ECO:0000256" key="3">
    <source>
        <dbReference type="ARBA" id="ARBA00004496"/>
    </source>
</evidence>
<keyword evidence="13 18" id="KW-0573">Peptidoglycan synthesis</keyword>
<protein>
    <recommendedName>
        <fullName evidence="18">D-alanine--D-alanine ligase</fullName>
        <ecNumber evidence="18">6.3.2.4</ecNumber>
    </recommendedName>
    <alternativeName>
        <fullName evidence="18">D-Ala-D-Ala ligase</fullName>
    </alternativeName>
    <alternativeName>
        <fullName evidence="18">D-alanylalanine synthetase</fullName>
    </alternativeName>
</protein>
<evidence type="ECO:0000256" key="4">
    <source>
        <dbReference type="ARBA" id="ARBA00004752"/>
    </source>
</evidence>
<evidence type="ECO:0000256" key="17">
    <source>
        <dbReference type="ARBA" id="ARBA00060592"/>
    </source>
</evidence>
<evidence type="ECO:0000256" key="18">
    <source>
        <dbReference type="HAMAP-Rule" id="MF_00047"/>
    </source>
</evidence>
<dbReference type="SUPFAM" id="SSF52440">
    <property type="entry name" value="PreATP-grasp domain"/>
    <property type="match status" value="1"/>
</dbReference>
<dbReference type="InterPro" id="IPR013815">
    <property type="entry name" value="ATP_grasp_subdomain_1"/>
</dbReference>
<dbReference type="FunFam" id="3.30.1490.20:FF:000007">
    <property type="entry name" value="D-alanine--D-alanine ligase"/>
    <property type="match status" value="1"/>
</dbReference>
<dbReference type="Proteomes" id="UP000032735">
    <property type="component" value="Chromosome"/>
</dbReference>
<dbReference type="SUPFAM" id="SSF56059">
    <property type="entry name" value="Glutathione synthetase ATP-binding domain-like"/>
    <property type="match status" value="1"/>
</dbReference>
<keyword evidence="6 18" id="KW-0963">Cytoplasm</keyword>
<proteinExistence type="inferred from homology"/>
<dbReference type="InterPro" id="IPR011095">
    <property type="entry name" value="Dala_Dala_lig_C"/>
</dbReference>
<keyword evidence="14 20" id="KW-0464">Manganese</keyword>
<evidence type="ECO:0000256" key="1">
    <source>
        <dbReference type="ARBA" id="ARBA00001936"/>
    </source>
</evidence>
<evidence type="ECO:0000256" key="10">
    <source>
        <dbReference type="ARBA" id="ARBA00022840"/>
    </source>
</evidence>
<organism evidence="23 24">
    <name type="scientific">Xenorhabdus poinarii G6</name>
    <dbReference type="NCBI Taxonomy" id="1354304"/>
    <lineage>
        <taxon>Bacteria</taxon>
        <taxon>Pseudomonadati</taxon>
        <taxon>Pseudomonadota</taxon>
        <taxon>Gammaproteobacteria</taxon>
        <taxon>Enterobacterales</taxon>
        <taxon>Morganellaceae</taxon>
        <taxon>Xenorhabdus</taxon>
    </lineage>
</organism>
<comment type="subcellular location">
    <subcellularLocation>
        <location evidence="3 18">Cytoplasm</location>
    </subcellularLocation>
</comment>
<dbReference type="HOGENOM" id="CLU_039268_1_2_6"/>
<dbReference type="InterPro" id="IPR011761">
    <property type="entry name" value="ATP-grasp"/>
</dbReference>
<dbReference type="RefSeq" id="WP_045957780.1">
    <property type="nucleotide sequence ID" value="NZ_FO704551.1"/>
</dbReference>
<comment type="similarity">
    <text evidence="5 18">Belongs to the D-alanine--D-alanine ligase family.</text>
</comment>
<evidence type="ECO:0000256" key="7">
    <source>
        <dbReference type="ARBA" id="ARBA00022598"/>
    </source>
</evidence>
<dbReference type="OrthoDB" id="9813261at2"/>
<dbReference type="PROSITE" id="PS00843">
    <property type="entry name" value="DALA_DALA_LIGASE_1"/>
    <property type="match status" value="1"/>
</dbReference>
<feature type="domain" description="ATP-grasp" evidence="22">
    <location>
        <begin position="101"/>
        <end position="303"/>
    </location>
</feature>
<dbReference type="FunFam" id="3.40.50.20:FF:000013">
    <property type="entry name" value="D-alanine--D-alanine ligase"/>
    <property type="match status" value="1"/>
</dbReference>
<keyword evidence="24" id="KW-1185">Reference proteome</keyword>
<evidence type="ECO:0000256" key="12">
    <source>
        <dbReference type="ARBA" id="ARBA00022960"/>
    </source>
</evidence>
<keyword evidence="9 21" id="KW-0547">Nucleotide-binding</keyword>
<dbReference type="UniPathway" id="UPA00219"/>
<dbReference type="AlphaFoldDB" id="A0A068QZ80"/>
<comment type="pathway">
    <text evidence="4 18">Cell wall biogenesis; peptidoglycan biosynthesis.</text>
</comment>
<dbReference type="PROSITE" id="PS00844">
    <property type="entry name" value="DALA_DALA_LIGASE_2"/>
    <property type="match status" value="1"/>
</dbReference>
<dbReference type="InterPro" id="IPR011127">
    <property type="entry name" value="Dala_Dala_lig_N"/>
</dbReference>
<keyword evidence="15 18" id="KW-0961">Cell wall biogenesis/degradation</keyword>
<evidence type="ECO:0000256" key="15">
    <source>
        <dbReference type="ARBA" id="ARBA00023316"/>
    </source>
</evidence>
<keyword evidence="12 18" id="KW-0133">Cell shape</keyword>
<dbReference type="NCBIfam" id="NF002378">
    <property type="entry name" value="PRK01372.1"/>
    <property type="match status" value="1"/>
</dbReference>
<comment type="function">
    <text evidence="2 18">Cell wall formation.</text>
</comment>
<dbReference type="GO" id="GO:0008716">
    <property type="term" value="F:D-alanine-D-alanine ligase activity"/>
    <property type="evidence" value="ECO:0007669"/>
    <property type="project" value="UniProtKB-UniRule"/>
</dbReference>
<dbReference type="NCBIfam" id="TIGR01205">
    <property type="entry name" value="D_ala_D_alaTIGR"/>
    <property type="match status" value="1"/>
</dbReference>
<dbReference type="FunFam" id="3.30.470.20:FF:000008">
    <property type="entry name" value="D-alanine--D-alanine ligase"/>
    <property type="match status" value="1"/>
</dbReference>
<dbReference type="Gene3D" id="3.30.1490.20">
    <property type="entry name" value="ATP-grasp fold, A domain"/>
    <property type="match status" value="1"/>
</dbReference>
<dbReference type="Pfam" id="PF01820">
    <property type="entry name" value="Dala_Dala_lig_N"/>
    <property type="match status" value="1"/>
</dbReference>
<keyword evidence="7 18" id="KW-0436">Ligase</keyword>
<comment type="cofactor">
    <cofactor evidence="1">
        <name>Mn(2+)</name>
        <dbReference type="ChEBI" id="CHEBI:29035"/>
    </cofactor>
</comment>
<dbReference type="InterPro" id="IPR016185">
    <property type="entry name" value="PreATP-grasp_dom_sf"/>
</dbReference>
<comment type="pathway">
    <text evidence="17">Glycan biosynthesis.</text>
</comment>
<comment type="cofactor">
    <cofactor evidence="20">
        <name>Mg(2+)</name>
        <dbReference type="ChEBI" id="CHEBI:18420"/>
    </cofactor>
    <cofactor evidence="20">
        <name>Mn(2+)</name>
        <dbReference type="ChEBI" id="CHEBI:29035"/>
    </cofactor>
    <text evidence="20">Binds 2 magnesium or manganese ions per subunit.</text>
</comment>